<dbReference type="Proteomes" id="UP000198327">
    <property type="component" value="Unassembled WGS sequence"/>
</dbReference>
<proteinExistence type="predicted"/>
<keyword evidence="3" id="KW-1185">Reference proteome</keyword>
<accession>A0A239KBP9</accession>
<sequence>MPTLQIDDLPEDVYTTLLRRTDEVHQSLETYVRNILVDAARRPTANEVFNRAASRTGGSVSPEDAADSVRHDRGPL</sequence>
<evidence type="ECO:0000313" key="2">
    <source>
        <dbReference type="EMBL" id="SNT15826.1"/>
    </source>
</evidence>
<dbReference type="AlphaFoldDB" id="A0A239KBP9"/>
<dbReference type="SUPFAM" id="SSF47598">
    <property type="entry name" value="Ribbon-helix-helix"/>
    <property type="match status" value="1"/>
</dbReference>
<evidence type="ECO:0008006" key="4">
    <source>
        <dbReference type="Google" id="ProtNLM"/>
    </source>
</evidence>
<dbReference type="InterPro" id="IPR010985">
    <property type="entry name" value="Ribbon_hlx_hlx"/>
</dbReference>
<reference evidence="3" key="1">
    <citation type="submission" date="2017-06" db="EMBL/GenBank/DDBJ databases">
        <authorList>
            <person name="Varghese N."/>
            <person name="Submissions S."/>
        </authorList>
    </citation>
    <scope>NUCLEOTIDE SEQUENCE [LARGE SCALE GENOMIC DNA]</scope>
    <source>
        <strain evidence="3">JCM 23211</strain>
    </source>
</reference>
<dbReference type="EMBL" id="FZOW01000010">
    <property type="protein sequence ID" value="SNT15826.1"/>
    <property type="molecule type" value="Genomic_DNA"/>
</dbReference>
<gene>
    <name evidence="2" type="ORF">SAMN05421642_11081</name>
</gene>
<evidence type="ECO:0000313" key="3">
    <source>
        <dbReference type="Proteomes" id="UP000198327"/>
    </source>
</evidence>
<feature type="compositionally biased region" description="Basic and acidic residues" evidence="1">
    <location>
        <begin position="67"/>
        <end position="76"/>
    </location>
</feature>
<dbReference type="GO" id="GO:0006355">
    <property type="term" value="P:regulation of DNA-templated transcription"/>
    <property type="evidence" value="ECO:0007669"/>
    <property type="project" value="InterPro"/>
</dbReference>
<organism evidence="2 3">
    <name type="scientific">Rhodococcoides kyotonense</name>
    <dbReference type="NCBI Taxonomy" id="398843"/>
    <lineage>
        <taxon>Bacteria</taxon>
        <taxon>Bacillati</taxon>
        <taxon>Actinomycetota</taxon>
        <taxon>Actinomycetes</taxon>
        <taxon>Mycobacteriales</taxon>
        <taxon>Nocardiaceae</taxon>
        <taxon>Rhodococcoides</taxon>
    </lineage>
</organism>
<protein>
    <recommendedName>
        <fullName evidence="4">Antitoxin</fullName>
    </recommendedName>
</protein>
<evidence type="ECO:0000256" key="1">
    <source>
        <dbReference type="SAM" id="MobiDB-lite"/>
    </source>
</evidence>
<feature type="region of interest" description="Disordered" evidence="1">
    <location>
        <begin position="50"/>
        <end position="76"/>
    </location>
</feature>
<dbReference type="OrthoDB" id="7107936at2"/>
<name>A0A239KBP9_9NOCA</name>